<feature type="signal peptide" evidence="2">
    <location>
        <begin position="1"/>
        <end position="21"/>
    </location>
</feature>
<feature type="compositionally biased region" description="Gly residues" evidence="1">
    <location>
        <begin position="332"/>
        <end position="353"/>
    </location>
</feature>
<keyword evidence="2" id="KW-0732">Signal</keyword>
<feature type="chain" id="PRO_5040297900" evidence="2">
    <location>
        <begin position="22"/>
        <end position="446"/>
    </location>
</feature>
<name>A0A9N8HFH4_9STRA</name>
<comment type="caution">
    <text evidence="3">The sequence shown here is derived from an EMBL/GenBank/DDBJ whole genome shotgun (WGS) entry which is preliminary data.</text>
</comment>
<evidence type="ECO:0000256" key="1">
    <source>
        <dbReference type="SAM" id="MobiDB-lite"/>
    </source>
</evidence>
<dbReference type="EMBL" id="CAICTM010000455">
    <property type="protein sequence ID" value="CAB9510852.1"/>
    <property type="molecule type" value="Genomic_DNA"/>
</dbReference>
<sequence>MSKQVLLLCLFLLANSLLVVAESDEDTPRRRRRTVFRVQDTGATQAMYTSPQVRGRRRVVSGEFGEAQEAGVQDEEADREAELINFSDEEWGRFLADEMSLSYPAYGTGTATGGAAPGMMRVMTMNMRMMGDGGAMMKPAKKGSSKSAGAKTMKMINSGKGMVGRPKAMGGDMEMIMMPMGMDSYDEYNDGAMMGGGGMGSKPAMKPAMGSMSDYYEADDDDEYYGGAMMSGGMGAMGGMSNYYASEDYEVNSGGMMKKGDMKKSDMSMAMSMGGMSDYHYYYEDDDYSGDGPAMGMMDKVMMGGSGGSSKPMMGGSPKPMGGGSSRPTMGGAMGGGSSGPTMGGGAMGGGGISDSYEEDSYEDRPGKGGAMGTMDRPGTGLMTGGGGSPDGPFYGMAMGMVDDSYAYSMMMGGGGSASAKSKGGAKGKGMRKSSMSKFDRSFWRP</sequence>
<keyword evidence="4" id="KW-1185">Reference proteome</keyword>
<feature type="region of interest" description="Disordered" evidence="1">
    <location>
        <begin position="307"/>
        <end position="373"/>
    </location>
</feature>
<feature type="compositionally biased region" description="Low complexity" evidence="1">
    <location>
        <begin position="307"/>
        <end position="331"/>
    </location>
</feature>
<dbReference type="AlphaFoldDB" id="A0A9N8HFH4"/>
<dbReference type="Proteomes" id="UP001153069">
    <property type="component" value="Unassembled WGS sequence"/>
</dbReference>
<gene>
    <name evidence="3" type="ORF">SEMRO_456_G146650.1</name>
</gene>
<evidence type="ECO:0000313" key="4">
    <source>
        <dbReference type="Proteomes" id="UP001153069"/>
    </source>
</evidence>
<evidence type="ECO:0000256" key="2">
    <source>
        <dbReference type="SAM" id="SignalP"/>
    </source>
</evidence>
<feature type="region of interest" description="Disordered" evidence="1">
    <location>
        <begin position="415"/>
        <end position="446"/>
    </location>
</feature>
<proteinExistence type="predicted"/>
<evidence type="ECO:0000313" key="3">
    <source>
        <dbReference type="EMBL" id="CAB9510852.1"/>
    </source>
</evidence>
<reference evidence="3" key="1">
    <citation type="submission" date="2020-06" db="EMBL/GenBank/DDBJ databases">
        <authorList>
            <consortium name="Plant Systems Biology data submission"/>
        </authorList>
    </citation>
    <scope>NUCLEOTIDE SEQUENCE</scope>
    <source>
        <strain evidence="3">D6</strain>
    </source>
</reference>
<accession>A0A9N8HFH4</accession>
<protein>
    <submittedName>
        <fullName evidence="3">Uncharacterized protein</fullName>
    </submittedName>
</protein>
<organism evidence="3 4">
    <name type="scientific">Seminavis robusta</name>
    <dbReference type="NCBI Taxonomy" id="568900"/>
    <lineage>
        <taxon>Eukaryota</taxon>
        <taxon>Sar</taxon>
        <taxon>Stramenopiles</taxon>
        <taxon>Ochrophyta</taxon>
        <taxon>Bacillariophyta</taxon>
        <taxon>Bacillariophyceae</taxon>
        <taxon>Bacillariophycidae</taxon>
        <taxon>Naviculales</taxon>
        <taxon>Naviculaceae</taxon>
        <taxon>Seminavis</taxon>
    </lineage>
</organism>